<evidence type="ECO:0000313" key="3">
    <source>
        <dbReference type="Proteomes" id="UP000184498"/>
    </source>
</evidence>
<dbReference type="AlphaFoldDB" id="A0A1M6U953"/>
<name>A0A1M6U953_9FLAO</name>
<dbReference type="RefSeq" id="WP_072999980.1">
    <property type="nucleotide sequence ID" value="NZ_FRAM01000004.1"/>
</dbReference>
<reference evidence="3" key="1">
    <citation type="submission" date="2016-11" db="EMBL/GenBank/DDBJ databases">
        <authorList>
            <person name="Varghese N."/>
            <person name="Submissions S."/>
        </authorList>
    </citation>
    <scope>NUCLEOTIDE SEQUENCE [LARGE SCALE GENOMIC DNA]</scope>
    <source>
        <strain evidence="3">DSM 18016</strain>
    </source>
</reference>
<dbReference type="STRING" id="216903.SAMN05444371_3219"/>
<gene>
    <name evidence="2" type="ORF">SAMN05444371_3219</name>
</gene>
<dbReference type="Gene3D" id="1.25.40.10">
    <property type="entry name" value="Tetratricopeptide repeat domain"/>
    <property type="match status" value="1"/>
</dbReference>
<dbReference type="EMBL" id="FRAM01000004">
    <property type="protein sequence ID" value="SHK65782.1"/>
    <property type="molecule type" value="Genomic_DNA"/>
</dbReference>
<dbReference type="InterPro" id="IPR006597">
    <property type="entry name" value="Sel1-like"/>
</dbReference>
<keyword evidence="3" id="KW-1185">Reference proteome</keyword>
<dbReference type="InterPro" id="IPR050767">
    <property type="entry name" value="Sel1_AlgK"/>
</dbReference>
<accession>A0A1M6U953</accession>
<sequence>MRKLIMICLVMVLGVFANAQQLSAYYDAELLTKISESGYEENRELLHTMADSGKVDAMVMLGLWYSQRPNRPSYFYKRSIYSTTHGYMRGGSNQELAIKYFTAAAEKGSPNAMYYLGLIYLDGKISEIYYPLKFKIEKNDKLAFEWFSKSIIPEYKESLYQAHHITNSFYEGSTFTYNSYFVLANMYEKGKGVSKDAAKAAELRRLGEERYQYIRQIRGFIE</sequence>
<keyword evidence="1" id="KW-0732">Signal</keyword>
<dbReference type="PANTHER" id="PTHR11102">
    <property type="entry name" value="SEL-1-LIKE PROTEIN"/>
    <property type="match status" value="1"/>
</dbReference>
<dbReference type="PANTHER" id="PTHR11102:SF147">
    <property type="entry name" value="SEL1L ADAPTOR SUBUNIT OF ERAD E3 UBIQUITIN LIGASE"/>
    <property type="match status" value="1"/>
</dbReference>
<evidence type="ECO:0000256" key="1">
    <source>
        <dbReference type="SAM" id="SignalP"/>
    </source>
</evidence>
<dbReference type="GO" id="GO:0036503">
    <property type="term" value="P:ERAD pathway"/>
    <property type="evidence" value="ECO:0007669"/>
    <property type="project" value="TreeGrafter"/>
</dbReference>
<dbReference type="Proteomes" id="UP000184498">
    <property type="component" value="Unassembled WGS sequence"/>
</dbReference>
<dbReference type="InterPro" id="IPR011990">
    <property type="entry name" value="TPR-like_helical_dom_sf"/>
</dbReference>
<protein>
    <submittedName>
        <fullName evidence="2">Sel1 repeat-containing protein</fullName>
    </submittedName>
</protein>
<proteinExistence type="predicted"/>
<dbReference type="OrthoDB" id="1045962at2"/>
<feature type="signal peptide" evidence="1">
    <location>
        <begin position="1"/>
        <end position="19"/>
    </location>
</feature>
<dbReference type="Pfam" id="PF08238">
    <property type="entry name" value="Sel1"/>
    <property type="match status" value="3"/>
</dbReference>
<feature type="chain" id="PRO_5012906759" evidence="1">
    <location>
        <begin position="20"/>
        <end position="222"/>
    </location>
</feature>
<organism evidence="2 3">
    <name type="scientific">Epilithonimonas mollis</name>
    <dbReference type="NCBI Taxonomy" id="216903"/>
    <lineage>
        <taxon>Bacteria</taxon>
        <taxon>Pseudomonadati</taxon>
        <taxon>Bacteroidota</taxon>
        <taxon>Flavobacteriia</taxon>
        <taxon>Flavobacteriales</taxon>
        <taxon>Weeksellaceae</taxon>
        <taxon>Chryseobacterium group</taxon>
        <taxon>Epilithonimonas</taxon>
    </lineage>
</organism>
<evidence type="ECO:0000313" key="2">
    <source>
        <dbReference type="EMBL" id="SHK65782.1"/>
    </source>
</evidence>
<dbReference type="SUPFAM" id="SSF81901">
    <property type="entry name" value="HCP-like"/>
    <property type="match status" value="1"/>
</dbReference>